<proteinExistence type="predicted"/>
<keyword evidence="2" id="KW-1185">Reference proteome</keyword>
<protein>
    <submittedName>
        <fullName evidence="1">DUF4262 domain-containing protein</fullName>
    </submittedName>
</protein>
<dbReference type="Pfam" id="PF14081">
    <property type="entry name" value="DUF4262"/>
    <property type="match status" value="1"/>
</dbReference>
<accession>A0ABY3W2P6</accession>
<dbReference type="Proteomes" id="UP000829069">
    <property type="component" value="Chromosome"/>
</dbReference>
<organism evidence="1 2">
    <name type="scientific">Arthrobacter sulfonylureivorans</name>
    <dbReference type="NCBI Taxonomy" id="2486855"/>
    <lineage>
        <taxon>Bacteria</taxon>
        <taxon>Bacillati</taxon>
        <taxon>Actinomycetota</taxon>
        <taxon>Actinomycetes</taxon>
        <taxon>Micrococcales</taxon>
        <taxon>Micrococcaceae</taxon>
        <taxon>Arthrobacter</taxon>
    </lineage>
</organism>
<dbReference type="EMBL" id="CP093326">
    <property type="protein sequence ID" value="UNK44293.1"/>
    <property type="molecule type" value="Genomic_DNA"/>
</dbReference>
<sequence length="159" mass="17795">MVCDICNGMTQREAREKTLRTIDKYGWQCMIVEGDTDNTAFGYTIGLTQVQHPEILLTGRTLAETHAILSLLAHRVLHHGRTLVAGMEVPLRPRKVALARIERPEDVLLVAADIYKGRLRGLQAIWADEEGLFPWQQDVPDVLTQPLHGTPPVLRPKSG</sequence>
<gene>
    <name evidence="1" type="ORF">MNQ99_09740</name>
</gene>
<evidence type="ECO:0000313" key="1">
    <source>
        <dbReference type="EMBL" id="UNK44293.1"/>
    </source>
</evidence>
<evidence type="ECO:0000313" key="2">
    <source>
        <dbReference type="Proteomes" id="UP000829069"/>
    </source>
</evidence>
<name>A0ABY3W2P6_9MICC</name>
<dbReference type="InterPro" id="IPR025358">
    <property type="entry name" value="DUF4262"/>
</dbReference>
<dbReference type="RefSeq" id="WP_241912814.1">
    <property type="nucleotide sequence ID" value="NZ_CP093326.1"/>
</dbReference>
<reference evidence="1 2" key="1">
    <citation type="submission" date="2022-03" db="EMBL/GenBank/DDBJ databases">
        <title>Isotopic signatures of nitrous oxide derived from detoxification processes.</title>
        <authorList>
            <person name="Behrendt U."/>
            <person name="Buchen C."/>
            <person name="Well R."/>
            <person name="Ulrich A."/>
            <person name="Rohe L."/>
            <person name="Kolb S."/>
            <person name="Schloter M."/>
            <person name="Horn M.A."/>
            <person name="Augustin J."/>
        </authorList>
    </citation>
    <scope>NUCLEOTIDE SEQUENCE [LARGE SCALE GENOMIC DNA]</scope>
    <source>
        <strain evidence="1 2">S4-C24</strain>
    </source>
</reference>